<evidence type="ECO:0000313" key="6">
    <source>
        <dbReference type="EMBL" id="PZP28712.1"/>
    </source>
</evidence>
<gene>
    <name evidence="6" type="ORF">DI603_18705</name>
</gene>
<evidence type="ECO:0000259" key="3">
    <source>
        <dbReference type="PROSITE" id="PS50113"/>
    </source>
</evidence>
<dbReference type="InterPro" id="IPR000160">
    <property type="entry name" value="GGDEF_dom"/>
</dbReference>
<reference evidence="6 7" key="1">
    <citation type="submission" date="2017-08" db="EMBL/GenBank/DDBJ databases">
        <title>Infants hospitalized years apart are colonized by the same room-sourced microbial strains.</title>
        <authorList>
            <person name="Brooks B."/>
            <person name="Olm M.R."/>
            <person name="Firek B.A."/>
            <person name="Baker R."/>
            <person name="Thomas B.C."/>
            <person name="Morowitz M.J."/>
            <person name="Banfield J.F."/>
        </authorList>
    </citation>
    <scope>NUCLEOTIDE SEQUENCE [LARGE SCALE GENOMIC DNA]</scope>
    <source>
        <strain evidence="6">S2_012_000_R2_81</strain>
    </source>
</reference>
<dbReference type="InterPro" id="IPR000014">
    <property type="entry name" value="PAS"/>
</dbReference>
<dbReference type="PROSITE" id="PS50887">
    <property type="entry name" value="GGDEF"/>
    <property type="match status" value="1"/>
</dbReference>
<dbReference type="SMART" id="SM00052">
    <property type="entry name" value="EAL"/>
    <property type="match status" value="1"/>
</dbReference>
<dbReference type="Gene3D" id="3.30.70.270">
    <property type="match status" value="1"/>
</dbReference>
<evidence type="ECO:0000259" key="4">
    <source>
        <dbReference type="PROSITE" id="PS50883"/>
    </source>
</evidence>
<dbReference type="InterPro" id="IPR052155">
    <property type="entry name" value="Biofilm_reg_signaling"/>
</dbReference>
<feature type="region of interest" description="Disordered" evidence="1">
    <location>
        <begin position="1"/>
        <end position="43"/>
    </location>
</feature>
<comment type="caution">
    <text evidence="6">The sequence shown here is derived from an EMBL/GenBank/DDBJ whole genome shotgun (WGS) entry which is preliminary data.</text>
</comment>
<protein>
    <submittedName>
        <fullName evidence="6">GGDEF domain-containing protein</fullName>
    </submittedName>
</protein>
<dbReference type="PANTHER" id="PTHR44757:SF2">
    <property type="entry name" value="BIOFILM ARCHITECTURE MAINTENANCE PROTEIN MBAA"/>
    <property type="match status" value="1"/>
</dbReference>
<evidence type="ECO:0000313" key="7">
    <source>
        <dbReference type="Proteomes" id="UP000249633"/>
    </source>
</evidence>
<proteinExistence type="predicted"/>
<dbReference type="SUPFAM" id="SSF141868">
    <property type="entry name" value="EAL domain-like"/>
    <property type="match status" value="1"/>
</dbReference>
<feature type="domain" description="GGDEF" evidence="5">
    <location>
        <begin position="384"/>
        <end position="517"/>
    </location>
</feature>
<dbReference type="InterPro" id="IPR035919">
    <property type="entry name" value="EAL_sf"/>
</dbReference>
<dbReference type="PROSITE" id="PS50112">
    <property type="entry name" value="PAS"/>
    <property type="match status" value="1"/>
</dbReference>
<dbReference type="InterPro" id="IPR043128">
    <property type="entry name" value="Rev_trsase/Diguanyl_cyclase"/>
</dbReference>
<dbReference type="SUPFAM" id="SSF55073">
    <property type="entry name" value="Nucleotide cyclase"/>
    <property type="match status" value="1"/>
</dbReference>
<dbReference type="NCBIfam" id="TIGR00254">
    <property type="entry name" value="GGDEF"/>
    <property type="match status" value="1"/>
</dbReference>
<dbReference type="PROSITE" id="PS50883">
    <property type="entry name" value="EAL"/>
    <property type="match status" value="1"/>
</dbReference>
<dbReference type="Gene3D" id="3.20.20.450">
    <property type="entry name" value="EAL domain"/>
    <property type="match status" value="1"/>
</dbReference>
<dbReference type="Pfam" id="PF00990">
    <property type="entry name" value="GGDEF"/>
    <property type="match status" value="1"/>
</dbReference>
<dbReference type="Pfam" id="PF08448">
    <property type="entry name" value="PAS_4"/>
    <property type="match status" value="1"/>
</dbReference>
<accession>A0A2W5FCG4</accession>
<dbReference type="InterPro" id="IPR013656">
    <property type="entry name" value="PAS_4"/>
</dbReference>
<dbReference type="CDD" id="cd01949">
    <property type="entry name" value="GGDEF"/>
    <property type="match status" value="1"/>
</dbReference>
<dbReference type="Pfam" id="PF00563">
    <property type="entry name" value="EAL"/>
    <property type="match status" value="1"/>
</dbReference>
<dbReference type="AlphaFoldDB" id="A0A2W5FCG4"/>
<dbReference type="CDD" id="cd01948">
    <property type="entry name" value="EAL"/>
    <property type="match status" value="1"/>
</dbReference>
<dbReference type="InterPro" id="IPR001633">
    <property type="entry name" value="EAL_dom"/>
</dbReference>
<feature type="domain" description="PAS" evidence="2">
    <location>
        <begin position="234"/>
        <end position="296"/>
    </location>
</feature>
<dbReference type="InterPro" id="IPR000700">
    <property type="entry name" value="PAS-assoc_C"/>
</dbReference>
<evidence type="ECO:0000259" key="5">
    <source>
        <dbReference type="PROSITE" id="PS50887"/>
    </source>
</evidence>
<evidence type="ECO:0000256" key="1">
    <source>
        <dbReference type="SAM" id="MobiDB-lite"/>
    </source>
</evidence>
<feature type="domain" description="PAC" evidence="3">
    <location>
        <begin position="181"/>
        <end position="233"/>
    </location>
</feature>
<dbReference type="SMART" id="SM00267">
    <property type="entry name" value="GGDEF"/>
    <property type="match status" value="1"/>
</dbReference>
<evidence type="ECO:0000259" key="2">
    <source>
        <dbReference type="PROSITE" id="PS50112"/>
    </source>
</evidence>
<dbReference type="PROSITE" id="PS50113">
    <property type="entry name" value="PAC"/>
    <property type="match status" value="1"/>
</dbReference>
<dbReference type="SMART" id="SM00091">
    <property type="entry name" value="PAS"/>
    <property type="match status" value="2"/>
</dbReference>
<dbReference type="Pfam" id="PF13426">
    <property type="entry name" value="PAS_9"/>
    <property type="match status" value="1"/>
</dbReference>
<dbReference type="NCBIfam" id="TIGR00229">
    <property type="entry name" value="sensory_box"/>
    <property type="match status" value="2"/>
</dbReference>
<dbReference type="FunFam" id="3.30.70.270:FF:000001">
    <property type="entry name" value="Diguanylate cyclase domain protein"/>
    <property type="match status" value="1"/>
</dbReference>
<dbReference type="Proteomes" id="UP000249633">
    <property type="component" value="Unassembled WGS sequence"/>
</dbReference>
<dbReference type="InterPro" id="IPR029787">
    <property type="entry name" value="Nucleotide_cyclase"/>
</dbReference>
<sequence length="779" mass="84807">MPAGAWPGAQCGRARGLRGHPGPPARAAAAAGAAGHGPAGRTAADRLGRAAGATAGACAPVARHPPGRHLPSGVSVALGGRQGRCLGRSVSGPFDSEPLNSASADVLAARLRLVSNLVPAWIALYEAGTYRCLFANRGYAEAFGLTEQSIIGLTFGEIVGEAALAAVQPAVDRVVREQVCVTYERELPPGGNAPRHIEVQLVPHFDDGGTLLGCCVLVNDITRHRLAERQVRESEARLAKFMDASVEGIVFHKDGITTDANRPVCELTGYRLDEVLGRHVLSFLPPDEVDKVRDVMISGRETRYETLLLHKDGHRLPVELIVRTLERDGESLRMTIVRDIRDRVDSEARIQYLAEHDSLTGLLNRPAFMERMARRINLAAHDGEMLALLFIDLDNFKRVNDSLGHLEGDQVLVTVAERLTSALRDSDLVGRFGGDEFVVLLTELGDRDDAKVVLQALLSLVEVPVKADGRALSVTPSIGVAFFPDDGRHADELIQHADTAMYRAKARGRATYQFFEPAQAEAVYADLVLEAELAEALTRSEFELFFQPQVEASTGRLSGAEALLRWRHPRRGLLGPDHFIAVAERLPLMHDLGTWVLREAALTARRWREMGLSHARIAVNLSSMQFQLEGFVDTVREVLQETGAQGDWLELELTERMLVDDIEHAPHTLAALRALGLSVSMDDFGTGYTSLSHLTELPVDKLKIDQSFIARLPADRGAQAITRAIVQMAVGLGLDVTAEGVRANEQWQLLAGWGCGQLQGELIGPPMPAPAFEAWARTR</sequence>
<organism evidence="6 7">
    <name type="scientific">Roseateles depolymerans</name>
    <dbReference type="NCBI Taxonomy" id="76731"/>
    <lineage>
        <taxon>Bacteria</taxon>
        <taxon>Pseudomonadati</taxon>
        <taxon>Pseudomonadota</taxon>
        <taxon>Betaproteobacteria</taxon>
        <taxon>Burkholderiales</taxon>
        <taxon>Sphaerotilaceae</taxon>
        <taxon>Roseateles</taxon>
    </lineage>
</organism>
<dbReference type="SUPFAM" id="SSF55785">
    <property type="entry name" value="PYP-like sensor domain (PAS domain)"/>
    <property type="match status" value="2"/>
</dbReference>
<dbReference type="GO" id="GO:0003824">
    <property type="term" value="F:catalytic activity"/>
    <property type="evidence" value="ECO:0007669"/>
    <property type="project" value="UniProtKB-ARBA"/>
</dbReference>
<dbReference type="PANTHER" id="PTHR44757">
    <property type="entry name" value="DIGUANYLATE CYCLASE DGCP"/>
    <property type="match status" value="1"/>
</dbReference>
<dbReference type="EMBL" id="QFOD01000021">
    <property type="protein sequence ID" value="PZP28712.1"/>
    <property type="molecule type" value="Genomic_DNA"/>
</dbReference>
<feature type="domain" description="EAL" evidence="4">
    <location>
        <begin position="526"/>
        <end position="779"/>
    </location>
</feature>
<dbReference type="Gene3D" id="3.30.450.20">
    <property type="entry name" value="PAS domain"/>
    <property type="match status" value="2"/>
</dbReference>
<name>A0A2W5FCG4_9BURK</name>
<dbReference type="CDD" id="cd00130">
    <property type="entry name" value="PAS"/>
    <property type="match status" value="2"/>
</dbReference>
<dbReference type="InterPro" id="IPR035965">
    <property type="entry name" value="PAS-like_dom_sf"/>
</dbReference>